<sequence length="258" mass="28649">MVVRVCCKAGRVLRHDLSQAGPRSGGAVLRRDRRAAWGPLASLPGGGRAESEGGGERELDLEDILKRGEEESASFVFSFDEDEDEDDAGDWMDAHFEGSIKPITEEDKKTLEERVREIEEASKPAAAPREEDQPQTAYSPSAGFSAMTVDDLHDNLVKGSMLVVDVRSRQAYRRAHAKTFPWQSVNIPFTEFSAWKQSGAFEKYKRFKLAIMCQGGKVSSQATVRLTRVYGFDSDKVCHVEGGVNEWIQRGFGVQQAC</sequence>
<proteinExistence type="predicted"/>
<dbReference type="Pfam" id="PF00581">
    <property type="entry name" value="Rhodanese"/>
    <property type="match status" value="1"/>
</dbReference>
<dbReference type="AlphaFoldDB" id="A0AAX4PBV3"/>
<gene>
    <name evidence="3" type="ORF">HKI87_07g50350</name>
</gene>
<organism evidence="3 4">
    <name type="scientific">Chloropicon roscoffensis</name>
    <dbReference type="NCBI Taxonomy" id="1461544"/>
    <lineage>
        <taxon>Eukaryota</taxon>
        <taxon>Viridiplantae</taxon>
        <taxon>Chlorophyta</taxon>
        <taxon>Chloropicophyceae</taxon>
        <taxon>Chloropicales</taxon>
        <taxon>Chloropicaceae</taxon>
        <taxon>Chloropicon</taxon>
    </lineage>
</organism>
<evidence type="ECO:0000256" key="1">
    <source>
        <dbReference type="SAM" id="MobiDB-lite"/>
    </source>
</evidence>
<dbReference type="Gene3D" id="3.40.250.10">
    <property type="entry name" value="Rhodanese-like domain"/>
    <property type="match status" value="1"/>
</dbReference>
<evidence type="ECO:0000313" key="4">
    <source>
        <dbReference type="Proteomes" id="UP001472866"/>
    </source>
</evidence>
<dbReference type="InterPro" id="IPR036873">
    <property type="entry name" value="Rhodanese-like_dom_sf"/>
</dbReference>
<feature type="compositionally biased region" description="Basic and acidic residues" evidence="1">
    <location>
        <begin position="118"/>
        <end position="132"/>
    </location>
</feature>
<feature type="region of interest" description="Disordered" evidence="1">
    <location>
        <begin position="118"/>
        <end position="142"/>
    </location>
</feature>
<dbReference type="PROSITE" id="PS50206">
    <property type="entry name" value="RHODANESE_3"/>
    <property type="match status" value="1"/>
</dbReference>
<dbReference type="SMART" id="SM00450">
    <property type="entry name" value="RHOD"/>
    <property type="match status" value="1"/>
</dbReference>
<dbReference type="CDD" id="cd00158">
    <property type="entry name" value="RHOD"/>
    <property type="match status" value="1"/>
</dbReference>
<feature type="domain" description="Rhodanese" evidence="2">
    <location>
        <begin position="157"/>
        <end position="256"/>
    </location>
</feature>
<dbReference type="Proteomes" id="UP001472866">
    <property type="component" value="Chromosome 07"/>
</dbReference>
<name>A0AAX4PBV3_9CHLO</name>
<dbReference type="EMBL" id="CP151507">
    <property type="protein sequence ID" value="WZN63486.1"/>
    <property type="molecule type" value="Genomic_DNA"/>
</dbReference>
<keyword evidence="4" id="KW-1185">Reference proteome</keyword>
<dbReference type="SUPFAM" id="SSF52821">
    <property type="entry name" value="Rhodanese/Cell cycle control phosphatase"/>
    <property type="match status" value="1"/>
</dbReference>
<protein>
    <submittedName>
        <fullName evidence="3">Rhodanese domain-containing protein</fullName>
    </submittedName>
</protein>
<dbReference type="InterPro" id="IPR001763">
    <property type="entry name" value="Rhodanese-like_dom"/>
</dbReference>
<accession>A0AAX4PBV3</accession>
<evidence type="ECO:0000259" key="2">
    <source>
        <dbReference type="PROSITE" id="PS50206"/>
    </source>
</evidence>
<reference evidence="3 4" key="1">
    <citation type="submission" date="2024-03" db="EMBL/GenBank/DDBJ databases">
        <title>Complete genome sequence of the green alga Chloropicon roscoffensis RCC1871.</title>
        <authorList>
            <person name="Lemieux C."/>
            <person name="Pombert J.-F."/>
            <person name="Otis C."/>
            <person name="Turmel M."/>
        </authorList>
    </citation>
    <scope>NUCLEOTIDE SEQUENCE [LARGE SCALE GENOMIC DNA]</scope>
    <source>
        <strain evidence="3 4">RCC1871</strain>
    </source>
</reference>
<evidence type="ECO:0000313" key="3">
    <source>
        <dbReference type="EMBL" id="WZN63486.1"/>
    </source>
</evidence>